<dbReference type="HOGENOM" id="CLU_985634_0_0_6"/>
<dbReference type="eggNOG" id="ENOG502ZN2Y">
    <property type="taxonomic scope" value="Bacteria"/>
</dbReference>
<dbReference type="RefSeq" id="WP_016657967.1">
    <property type="nucleotide sequence ID" value="NZ_KE340355.1"/>
</dbReference>
<protein>
    <submittedName>
        <fullName evidence="1">Uncharacterized protein</fullName>
    </submittedName>
</protein>
<proteinExistence type="predicted"/>
<dbReference type="AlphaFoldDB" id="S3N6M2"/>
<reference evidence="1 2" key="1">
    <citation type="submission" date="2013-06" db="EMBL/GenBank/DDBJ databases">
        <title>The Genome Sequence of Acinetobacter rudis CIP 110305.</title>
        <authorList>
            <consortium name="The Broad Institute Genome Sequencing Platform"/>
            <consortium name="The Broad Institute Genome Sequencing Center for Infectious Disease"/>
            <person name="Cerqueira G."/>
            <person name="Feldgarden M."/>
            <person name="Courvalin P."/>
            <person name="Perichon B."/>
            <person name="Grillot-Courvalin C."/>
            <person name="Clermont D."/>
            <person name="Rocha E."/>
            <person name="Yoon E.-J."/>
            <person name="Nemec A."/>
            <person name="Young S.K."/>
            <person name="Zeng Q."/>
            <person name="Gargeya S."/>
            <person name="Fitzgerald M."/>
            <person name="Abouelleil A."/>
            <person name="Alvarado L."/>
            <person name="Berlin A.M."/>
            <person name="Chapman S.B."/>
            <person name="Dewar J."/>
            <person name="Goldberg J."/>
            <person name="Griggs A."/>
            <person name="Gujja S."/>
            <person name="Hansen M."/>
            <person name="Howarth C."/>
            <person name="Imamovic A."/>
            <person name="Larimer J."/>
            <person name="McCowan C."/>
            <person name="Murphy C."/>
            <person name="Pearson M."/>
            <person name="Priest M."/>
            <person name="Roberts A."/>
            <person name="Saif S."/>
            <person name="Shea T."/>
            <person name="Sykes S."/>
            <person name="Wortman J."/>
            <person name="Nusbaum C."/>
            <person name="Birren B."/>
        </authorList>
    </citation>
    <scope>NUCLEOTIDE SEQUENCE [LARGE SCALE GENOMIC DNA]</scope>
    <source>
        <strain evidence="1 2">CIP 110305</strain>
    </source>
</reference>
<accession>S3N6M2</accession>
<dbReference type="PATRIC" id="fig|421052.3.peg.3540"/>
<organism evidence="1 2">
    <name type="scientific">Acinetobacter rudis CIP 110305</name>
    <dbReference type="NCBI Taxonomy" id="421052"/>
    <lineage>
        <taxon>Bacteria</taxon>
        <taxon>Pseudomonadati</taxon>
        <taxon>Pseudomonadota</taxon>
        <taxon>Gammaproteobacteria</taxon>
        <taxon>Moraxellales</taxon>
        <taxon>Moraxellaceae</taxon>
        <taxon>Acinetobacter</taxon>
    </lineage>
</organism>
<evidence type="ECO:0000313" key="1">
    <source>
        <dbReference type="EMBL" id="EPF69909.1"/>
    </source>
</evidence>
<sequence>MKKITLVVVTVVFGVLAKLGYDNIQINQQISVLQQTLYQNEQRADSLNDQLIALQRKERLPSTESAAPISVPSTSSFNAQHLIQSQLDLVQFALEQQQYSYAMEKLTQLDRELVKYEVADSLSQSIHQAIAQDQQVIQKFVSTQMIQQQQITALIEQLDQRLQVESANQQLKPVKPQTEHFWQKWFQIERVDQVNVALDQRSIVIKEAQFRLLLAEQALLRGEMSVYQKMLLEIAQLMETLPDQASQSLKQQVLQLKSAPILPVPKLTSRNILG</sequence>
<comment type="caution">
    <text evidence="1">The sequence shown here is derived from an EMBL/GenBank/DDBJ whole genome shotgun (WGS) entry which is preliminary data.</text>
</comment>
<evidence type="ECO:0000313" key="2">
    <source>
        <dbReference type="Proteomes" id="UP000014568"/>
    </source>
</evidence>
<gene>
    <name evidence="1" type="ORF">F945_03616</name>
</gene>
<dbReference type="OrthoDB" id="6713263at2"/>
<dbReference type="EMBL" id="ATGI01000041">
    <property type="protein sequence ID" value="EPF69909.1"/>
    <property type="molecule type" value="Genomic_DNA"/>
</dbReference>
<name>S3N6M2_9GAMM</name>
<keyword evidence="2" id="KW-1185">Reference proteome</keyword>
<dbReference type="Proteomes" id="UP000014568">
    <property type="component" value="Unassembled WGS sequence"/>
</dbReference>
<dbReference type="STRING" id="632955.GCA_000829675_00571"/>